<proteinExistence type="predicted"/>
<dbReference type="Proteomes" id="UP000325577">
    <property type="component" value="Linkage Group LG0"/>
</dbReference>
<accession>A0A5J5C5Z2</accession>
<evidence type="ECO:0000313" key="2">
    <source>
        <dbReference type="EMBL" id="KAA8549277.1"/>
    </source>
</evidence>
<dbReference type="AlphaFoldDB" id="A0A5J5C5Z2"/>
<sequence>MRLNTMTPTIHTGSLRRTVIHSIQQAYHQSIAVLHNQHPEYRRLAQPEFEYRCLAQPESEYRRLAQPVSEYRRLAQPAGDSLAGPSLQHSDPSPAPLEPHTELPTTTLTAAIPMGSHPMLT</sequence>
<evidence type="ECO:0000256" key="1">
    <source>
        <dbReference type="SAM" id="MobiDB-lite"/>
    </source>
</evidence>
<feature type="compositionally biased region" description="Low complexity" evidence="1">
    <location>
        <begin position="102"/>
        <end position="113"/>
    </location>
</feature>
<gene>
    <name evidence="2" type="ORF">F0562_000961</name>
</gene>
<feature type="region of interest" description="Disordered" evidence="1">
    <location>
        <begin position="72"/>
        <end position="121"/>
    </location>
</feature>
<reference evidence="2 3" key="1">
    <citation type="submission" date="2019-09" db="EMBL/GenBank/DDBJ databases">
        <title>A chromosome-level genome assembly of the Chinese tupelo Nyssa sinensis.</title>
        <authorList>
            <person name="Yang X."/>
            <person name="Kang M."/>
            <person name="Yang Y."/>
            <person name="Xiong H."/>
            <person name="Wang M."/>
            <person name="Zhang Z."/>
            <person name="Wang Z."/>
            <person name="Wu H."/>
            <person name="Ma T."/>
            <person name="Liu J."/>
            <person name="Xi Z."/>
        </authorList>
    </citation>
    <scope>NUCLEOTIDE SEQUENCE [LARGE SCALE GENOMIC DNA]</scope>
    <source>
        <strain evidence="2">J267</strain>
        <tissue evidence="2">Leaf</tissue>
    </source>
</reference>
<keyword evidence="3" id="KW-1185">Reference proteome</keyword>
<dbReference type="EMBL" id="CM018031">
    <property type="protein sequence ID" value="KAA8549277.1"/>
    <property type="molecule type" value="Genomic_DNA"/>
</dbReference>
<evidence type="ECO:0000313" key="3">
    <source>
        <dbReference type="Proteomes" id="UP000325577"/>
    </source>
</evidence>
<protein>
    <submittedName>
        <fullName evidence="2">Uncharacterized protein</fullName>
    </submittedName>
</protein>
<name>A0A5J5C5Z2_9ASTE</name>
<organism evidence="2 3">
    <name type="scientific">Nyssa sinensis</name>
    <dbReference type="NCBI Taxonomy" id="561372"/>
    <lineage>
        <taxon>Eukaryota</taxon>
        <taxon>Viridiplantae</taxon>
        <taxon>Streptophyta</taxon>
        <taxon>Embryophyta</taxon>
        <taxon>Tracheophyta</taxon>
        <taxon>Spermatophyta</taxon>
        <taxon>Magnoliopsida</taxon>
        <taxon>eudicotyledons</taxon>
        <taxon>Gunneridae</taxon>
        <taxon>Pentapetalae</taxon>
        <taxon>asterids</taxon>
        <taxon>Cornales</taxon>
        <taxon>Nyssaceae</taxon>
        <taxon>Nyssa</taxon>
    </lineage>
</organism>